<name>A0A0G1UDK0_9BACT</name>
<protein>
    <recommendedName>
        <fullName evidence="2">DUF5667 domain-containing protein</fullName>
    </recommendedName>
</protein>
<proteinExistence type="predicted"/>
<feature type="domain" description="DUF5667" evidence="2">
    <location>
        <begin position="112"/>
        <end position="220"/>
    </location>
</feature>
<organism evidence="3 4">
    <name type="scientific">Candidatus Amesbacteria bacterium GW2011_GWC1_47_15</name>
    <dbReference type="NCBI Taxonomy" id="1618364"/>
    <lineage>
        <taxon>Bacteria</taxon>
        <taxon>Candidatus Amesiibacteriota</taxon>
    </lineage>
</organism>
<dbReference type="Pfam" id="PF18915">
    <property type="entry name" value="DUF5667"/>
    <property type="match status" value="1"/>
</dbReference>
<gene>
    <name evidence="3" type="ORF">UX86_C0011G0006</name>
</gene>
<keyword evidence="1" id="KW-0472">Membrane</keyword>
<dbReference type="EMBL" id="LCNU01000011">
    <property type="protein sequence ID" value="KKU64198.1"/>
    <property type="molecule type" value="Genomic_DNA"/>
</dbReference>
<dbReference type="InterPro" id="IPR043725">
    <property type="entry name" value="DUF5667"/>
</dbReference>
<evidence type="ECO:0000259" key="2">
    <source>
        <dbReference type="Pfam" id="PF18915"/>
    </source>
</evidence>
<evidence type="ECO:0000313" key="4">
    <source>
        <dbReference type="Proteomes" id="UP000034502"/>
    </source>
</evidence>
<sequence length="250" mass="27555">MPMRLVVLDSLWHTYGYPMKVASTQDRQFSVRLIGFRDFFKNSGQVSFFNKTWGSWKVAAAASSAAMVFAVAILLLSLLAVSNPLKVYPQTITPTPTPEQTVKVNYYLPYPGVLPDSPLYRIKAVRDRVVLWLTRGEERKAEKELLYADKRINAAIALTEGGKVAEGVSTATKAEKYLQSAVNRTVKASSQGKDVKSLLLKLNDACAKHAEVLTELAEKTDGTQRTVLEGTLSETKALGEKSAQALRESK</sequence>
<dbReference type="STRING" id="1618364.UX86_C0011G0006"/>
<feature type="transmembrane region" description="Helical" evidence="1">
    <location>
        <begin position="58"/>
        <end position="81"/>
    </location>
</feature>
<keyword evidence="1" id="KW-1133">Transmembrane helix</keyword>
<evidence type="ECO:0000313" key="3">
    <source>
        <dbReference type="EMBL" id="KKU64198.1"/>
    </source>
</evidence>
<dbReference type="AlphaFoldDB" id="A0A0G1UDK0"/>
<accession>A0A0G1UDK0</accession>
<keyword evidence="1" id="KW-0812">Transmembrane</keyword>
<dbReference type="Proteomes" id="UP000034502">
    <property type="component" value="Unassembled WGS sequence"/>
</dbReference>
<comment type="caution">
    <text evidence="3">The sequence shown here is derived from an EMBL/GenBank/DDBJ whole genome shotgun (WGS) entry which is preliminary data.</text>
</comment>
<reference evidence="3 4" key="1">
    <citation type="journal article" date="2015" name="Nature">
        <title>rRNA introns, odd ribosomes, and small enigmatic genomes across a large radiation of phyla.</title>
        <authorList>
            <person name="Brown C.T."/>
            <person name="Hug L.A."/>
            <person name="Thomas B.C."/>
            <person name="Sharon I."/>
            <person name="Castelle C.J."/>
            <person name="Singh A."/>
            <person name="Wilkins M.J."/>
            <person name="Williams K.H."/>
            <person name="Banfield J.F."/>
        </authorList>
    </citation>
    <scope>NUCLEOTIDE SEQUENCE [LARGE SCALE GENOMIC DNA]</scope>
</reference>
<evidence type="ECO:0000256" key="1">
    <source>
        <dbReference type="SAM" id="Phobius"/>
    </source>
</evidence>